<dbReference type="Pfam" id="PF02792">
    <property type="entry name" value="Mago_nashi"/>
    <property type="match status" value="1"/>
</dbReference>
<organism evidence="4">
    <name type="scientific">Amorphochlora amoebiformis</name>
    <dbReference type="NCBI Taxonomy" id="1561963"/>
    <lineage>
        <taxon>Eukaryota</taxon>
        <taxon>Sar</taxon>
        <taxon>Rhizaria</taxon>
        <taxon>Cercozoa</taxon>
        <taxon>Chlorarachniophyceae</taxon>
        <taxon>Amorphochlora</taxon>
    </lineage>
</organism>
<evidence type="ECO:0000256" key="2">
    <source>
        <dbReference type="ARBA" id="ARBA00009270"/>
    </source>
</evidence>
<dbReference type="SUPFAM" id="SSF89817">
    <property type="entry name" value="Mago nashi protein"/>
    <property type="match status" value="1"/>
</dbReference>
<evidence type="ECO:0000256" key="1">
    <source>
        <dbReference type="ARBA" id="ARBA00004123"/>
    </source>
</evidence>
<comment type="similarity">
    <text evidence="2">Belongs to the mago nashi family.</text>
</comment>
<dbReference type="GO" id="GO:0008380">
    <property type="term" value="P:RNA splicing"/>
    <property type="evidence" value="ECO:0007669"/>
    <property type="project" value="InterPro"/>
</dbReference>
<proteinExistence type="inferred from homology"/>
<dbReference type="InterPro" id="IPR036605">
    <property type="entry name" value="Mago_nashi_sf"/>
</dbReference>
<dbReference type="Gene3D" id="3.30.1560.10">
    <property type="entry name" value="Mago nashi"/>
    <property type="match status" value="1"/>
</dbReference>
<dbReference type="EMBL" id="AB996603">
    <property type="protein sequence ID" value="BAS01932.1"/>
    <property type="molecule type" value="Genomic_DNA"/>
</dbReference>
<evidence type="ECO:0000256" key="3">
    <source>
        <dbReference type="ARBA" id="ARBA00023242"/>
    </source>
</evidence>
<keyword evidence="4" id="KW-0542">Nucleomorph</keyword>
<sequence>MVSNFFLRIVSKQEGNSTKEIEEITIHNNKVSYINISNFPNNVSIKRTFFISNQLVDQIISLIYELEIYKSKTFELYQINQDCFQILELCVGKVHIVNKYSKISNNHAFLSLKDPEIFRNTNEFSNNIRYFLRRLLKINYQYD</sequence>
<name>A0A0H5BLV4_9EUKA</name>
<accession>A0A0H5BLV4</accession>
<keyword evidence="3" id="KW-0539">Nucleus</keyword>
<comment type="subcellular location">
    <subcellularLocation>
        <location evidence="1">Nucleus</location>
    </subcellularLocation>
</comment>
<dbReference type="AlphaFoldDB" id="A0A0H5BLV4"/>
<gene>
    <name evidence="4" type="primary">mago</name>
</gene>
<dbReference type="InterPro" id="IPR004023">
    <property type="entry name" value="Mago_nashi"/>
</dbReference>
<evidence type="ECO:0000313" key="4">
    <source>
        <dbReference type="EMBL" id="BAS01932.1"/>
    </source>
</evidence>
<geneLocation type="nucleomorph" evidence="4"/>
<dbReference type="GO" id="GO:0035145">
    <property type="term" value="C:exon-exon junction complex"/>
    <property type="evidence" value="ECO:0007669"/>
    <property type="project" value="InterPro"/>
</dbReference>
<protein>
    <submittedName>
        <fullName evidence="4">Mago nashi protein</fullName>
    </submittedName>
</protein>
<reference evidence="4" key="1">
    <citation type="journal article" date="2015" name="Genome Biol. Evol.">
        <title>Nucleomorph Genome Sequences of Two Chlorarachniophytes, Amorphochlora amoebiformis and Lotharella vacuolata.</title>
        <authorList>
            <person name="Suzuki S."/>
            <person name="Shirato S."/>
            <person name="Hirakawa Y."/>
            <person name="Ishida K."/>
        </authorList>
    </citation>
    <scope>NUCLEOTIDE SEQUENCE</scope>
    <source>
        <strain evidence="4">CCMP2058</strain>
    </source>
</reference>